<dbReference type="PANTHER" id="PTHR43811:SF19">
    <property type="entry name" value="39 KDA FK506-BINDING NUCLEAR PROTEIN"/>
    <property type="match status" value="1"/>
</dbReference>
<comment type="caution">
    <text evidence="9">The sequence shown here is derived from an EMBL/GenBank/DDBJ whole genome shotgun (WGS) entry which is preliminary data.</text>
</comment>
<evidence type="ECO:0000256" key="7">
    <source>
        <dbReference type="SAM" id="SignalP"/>
    </source>
</evidence>
<accession>A0A9D1NKP1</accession>
<evidence type="ECO:0000256" key="3">
    <source>
        <dbReference type="ARBA" id="ARBA00023110"/>
    </source>
</evidence>
<organism evidence="9 10">
    <name type="scientific">Candidatus Spyradosoma merdigallinarum</name>
    <dbReference type="NCBI Taxonomy" id="2840950"/>
    <lineage>
        <taxon>Bacteria</taxon>
        <taxon>Pseudomonadati</taxon>
        <taxon>Verrucomicrobiota</taxon>
        <taxon>Opitutia</taxon>
        <taxon>Opitutia incertae sedis</taxon>
        <taxon>Candidatus Spyradosoma</taxon>
    </lineage>
</organism>
<dbReference type="Pfam" id="PF00254">
    <property type="entry name" value="FKBP_C"/>
    <property type="match status" value="1"/>
</dbReference>
<comment type="similarity">
    <text evidence="2 6">Belongs to the FKBP-type PPIase family.</text>
</comment>
<comment type="catalytic activity">
    <reaction evidence="1 5 6">
        <text>[protein]-peptidylproline (omega=180) = [protein]-peptidylproline (omega=0)</text>
        <dbReference type="Rhea" id="RHEA:16237"/>
        <dbReference type="Rhea" id="RHEA-COMP:10747"/>
        <dbReference type="Rhea" id="RHEA-COMP:10748"/>
        <dbReference type="ChEBI" id="CHEBI:83833"/>
        <dbReference type="ChEBI" id="CHEBI:83834"/>
        <dbReference type="EC" id="5.2.1.8"/>
    </reaction>
</comment>
<feature type="chain" id="PRO_5039501255" description="Peptidyl-prolyl cis-trans isomerase" evidence="7">
    <location>
        <begin position="20"/>
        <end position="281"/>
    </location>
</feature>
<dbReference type="EC" id="5.2.1.8" evidence="6"/>
<dbReference type="InterPro" id="IPR001179">
    <property type="entry name" value="PPIase_FKBP_dom"/>
</dbReference>
<evidence type="ECO:0000256" key="2">
    <source>
        <dbReference type="ARBA" id="ARBA00006577"/>
    </source>
</evidence>
<keyword evidence="4 5" id="KW-0413">Isomerase</keyword>
<evidence type="ECO:0000256" key="5">
    <source>
        <dbReference type="PROSITE-ProRule" id="PRU00277"/>
    </source>
</evidence>
<evidence type="ECO:0000313" key="9">
    <source>
        <dbReference type="EMBL" id="HIV04611.1"/>
    </source>
</evidence>
<evidence type="ECO:0000256" key="1">
    <source>
        <dbReference type="ARBA" id="ARBA00000971"/>
    </source>
</evidence>
<dbReference type="Gene3D" id="3.10.50.40">
    <property type="match status" value="1"/>
</dbReference>
<evidence type="ECO:0000256" key="4">
    <source>
        <dbReference type="ARBA" id="ARBA00023235"/>
    </source>
</evidence>
<gene>
    <name evidence="9" type="ORF">IAC75_05635</name>
</gene>
<feature type="signal peptide" evidence="7">
    <location>
        <begin position="1"/>
        <end position="19"/>
    </location>
</feature>
<dbReference type="GO" id="GO:0003755">
    <property type="term" value="F:peptidyl-prolyl cis-trans isomerase activity"/>
    <property type="evidence" value="ECO:0007669"/>
    <property type="project" value="UniProtKB-UniRule"/>
</dbReference>
<protein>
    <recommendedName>
        <fullName evidence="6">Peptidyl-prolyl cis-trans isomerase</fullName>
        <ecNumber evidence="6">5.2.1.8</ecNumber>
    </recommendedName>
</protein>
<evidence type="ECO:0000259" key="8">
    <source>
        <dbReference type="PROSITE" id="PS50059"/>
    </source>
</evidence>
<evidence type="ECO:0000256" key="6">
    <source>
        <dbReference type="RuleBase" id="RU003915"/>
    </source>
</evidence>
<proteinExistence type="inferred from homology"/>
<reference evidence="9" key="1">
    <citation type="submission" date="2020-10" db="EMBL/GenBank/DDBJ databases">
        <authorList>
            <person name="Gilroy R."/>
        </authorList>
    </citation>
    <scope>NUCLEOTIDE SEQUENCE</scope>
    <source>
        <strain evidence="9">10669</strain>
    </source>
</reference>
<sequence length="281" mass="28867">MKSLLPVFAALAAAPFAFAAEDVKPTVPAVESAPAAASAEITPEQRALFLQGLGWLVGQQSGLVQDLRVSAEDVPAITEGFRLALLGEGKDFPEKIIAMNDAYSAFIQGLQAAAAEKIEAEMQAAAAENKKLGAEFVRKTLEGDKAFSALPSGVLMKIVKPGDAAKKPSTDDLVAVRYTGKLIDGSIFDSSARDENGVPVPFTAGAGETVQFPLGGLIAAWGEALPRLGVGGVCTIVVPAEQGYGDRAAGMIPPGATLIFDIELADIPAPEAPAAAPAAEE</sequence>
<dbReference type="Proteomes" id="UP000886812">
    <property type="component" value="Unassembled WGS sequence"/>
</dbReference>
<keyword evidence="3 5" id="KW-0697">Rotamase</keyword>
<keyword evidence="7" id="KW-0732">Signal</keyword>
<dbReference type="PANTHER" id="PTHR43811">
    <property type="entry name" value="FKBP-TYPE PEPTIDYL-PROLYL CIS-TRANS ISOMERASE FKPA"/>
    <property type="match status" value="1"/>
</dbReference>
<evidence type="ECO:0000313" key="10">
    <source>
        <dbReference type="Proteomes" id="UP000886812"/>
    </source>
</evidence>
<name>A0A9D1NKP1_9BACT</name>
<feature type="domain" description="PPIase FKBP-type" evidence="8">
    <location>
        <begin position="171"/>
        <end position="268"/>
    </location>
</feature>
<reference evidence="9" key="2">
    <citation type="journal article" date="2021" name="PeerJ">
        <title>Extensive microbial diversity within the chicken gut microbiome revealed by metagenomics and culture.</title>
        <authorList>
            <person name="Gilroy R."/>
            <person name="Ravi A."/>
            <person name="Getino M."/>
            <person name="Pursley I."/>
            <person name="Horton D.L."/>
            <person name="Alikhan N.F."/>
            <person name="Baker D."/>
            <person name="Gharbi K."/>
            <person name="Hall N."/>
            <person name="Watson M."/>
            <person name="Adriaenssens E.M."/>
            <person name="Foster-Nyarko E."/>
            <person name="Jarju S."/>
            <person name="Secka A."/>
            <person name="Antonio M."/>
            <person name="Oren A."/>
            <person name="Chaudhuri R.R."/>
            <person name="La Ragione R."/>
            <person name="Hildebrand F."/>
            <person name="Pallen M.J."/>
        </authorList>
    </citation>
    <scope>NUCLEOTIDE SEQUENCE</scope>
    <source>
        <strain evidence="9">10669</strain>
    </source>
</reference>
<dbReference type="AlphaFoldDB" id="A0A9D1NKP1"/>
<dbReference type="SUPFAM" id="SSF54534">
    <property type="entry name" value="FKBP-like"/>
    <property type="match status" value="1"/>
</dbReference>
<dbReference type="EMBL" id="DVOG01000146">
    <property type="protein sequence ID" value="HIV04611.1"/>
    <property type="molecule type" value="Genomic_DNA"/>
</dbReference>
<dbReference type="PROSITE" id="PS50059">
    <property type="entry name" value="FKBP_PPIASE"/>
    <property type="match status" value="1"/>
</dbReference>
<dbReference type="InterPro" id="IPR046357">
    <property type="entry name" value="PPIase_dom_sf"/>
</dbReference>